<name>A0ABN8MZH9_9CNID</name>
<comment type="caution">
    <text evidence="1">The sequence shown here is derived from an EMBL/GenBank/DDBJ whole genome shotgun (WGS) entry which is preliminary data.</text>
</comment>
<evidence type="ECO:0000313" key="1">
    <source>
        <dbReference type="EMBL" id="CAH3038131.1"/>
    </source>
</evidence>
<gene>
    <name evidence="1" type="ORF">PEVE_00039778</name>
</gene>
<evidence type="ECO:0008006" key="3">
    <source>
        <dbReference type="Google" id="ProtNLM"/>
    </source>
</evidence>
<organism evidence="1 2">
    <name type="scientific">Porites evermanni</name>
    <dbReference type="NCBI Taxonomy" id="104178"/>
    <lineage>
        <taxon>Eukaryota</taxon>
        <taxon>Metazoa</taxon>
        <taxon>Cnidaria</taxon>
        <taxon>Anthozoa</taxon>
        <taxon>Hexacorallia</taxon>
        <taxon>Scleractinia</taxon>
        <taxon>Fungiina</taxon>
        <taxon>Poritidae</taxon>
        <taxon>Porites</taxon>
    </lineage>
</organism>
<dbReference type="EMBL" id="CALNXI010000709">
    <property type="protein sequence ID" value="CAH3038131.1"/>
    <property type="molecule type" value="Genomic_DNA"/>
</dbReference>
<proteinExistence type="predicted"/>
<feature type="non-terminal residue" evidence="1">
    <location>
        <position position="1"/>
    </location>
</feature>
<reference evidence="1 2" key="1">
    <citation type="submission" date="2022-05" db="EMBL/GenBank/DDBJ databases">
        <authorList>
            <consortium name="Genoscope - CEA"/>
            <person name="William W."/>
        </authorList>
    </citation>
    <scope>NUCLEOTIDE SEQUENCE [LARGE SCALE GENOMIC DNA]</scope>
</reference>
<dbReference type="Proteomes" id="UP001159427">
    <property type="component" value="Unassembled WGS sequence"/>
</dbReference>
<sequence length="134" mass="15522">TIRRKERRNTQYTKDRTPFLITFNPALRKIFSVLKKHLNILQQSPPLTAKTSSLFRQLLFTDVTQAFVTFWYTSRSTTAHFTRNNLPEFLNATIHAVSPVISSRKEKQITSLPQLKNKEKSLTTYPANPKILST</sequence>
<keyword evidence="2" id="KW-1185">Reference proteome</keyword>
<evidence type="ECO:0000313" key="2">
    <source>
        <dbReference type="Proteomes" id="UP001159427"/>
    </source>
</evidence>
<accession>A0ABN8MZH9</accession>
<protein>
    <recommendedName>
        <fullName evidence="3">Tick transposon</fullName>
    </recommendedName>
</protein>